<dbReference type="EMBL" id="CM056742">
    <property type="protein sequence ID" value="KAJ8680704.1"/>
    <property type="molecule type" value="Genomic_DNA"/>
</dbReference>
<sequence length="207" mass="23252">MTLAGSLLVLAVAFAAAATPSDNQHHRTEDEHQHLTNEELYKPVPRLYGDAIPRRALETKDKKVQRKIALYHNFFRSRIEPPAANMLVMKWHSGAAKAAQRWAEACYALTHDNATGLHIDAFGGCGQNIFISTARVPWFFAIKTWFAEEQLFTYGDESKNELSKVGHYTQMVWATSHSVGCGWAECDGKRGPRGIPYFSYVCNYCPA</sequence>
<evidence type="ECO:0000313" key="2">
    <source>
        <dbReference type="Proteomes" id="UP001239111"/>
    </source>
</evidence>
<feature type="non-terminal residue" evidence="1">
    <location>
        <position position="207"/>
    </location>
</feature>
<accession>A0ACC2PDQ9</accession>
<dbReference type="Proteomes" id="UP001239111">
    <property type="component" value="Chromosome 2"/>
</dbReference>
<proteinExistence type="predicted"/>
<name>A0ACC2PDQ9_9HYME</name>
<evidence type="ECO:0000313" key="1">
    <source>
        <dbReference type="EMBL" id="KAJ8680704.1"/>
    </source>
</evidence>
<reference evidence="1" key="1">
    <citation type="submission" date="2023-04" db="EMBL/GenBank/DDBJ databases">
        <title>A chromosome-level genome assembly of the parasitoid wasp Eretmocerus hayati.</title>
        <authorList>
            <person name="Zhong Y."/>
            <person name="Liu S."/>
            <person name="Liu Y."/>
        </authorList>
    </citation>
    <scope>NUCLEOTIDE SEQUENCE</scope>
    <source>
        <strain evidence="1">ZJU_SS_LIU_2023</strain>
    </source>
</reference>
<comment type="caution">
    <text evidence="1">The sequence shown here is derived from an EMBL/GenBank/DDBJ whole genome shotgun (WGS) entry which is preliminary data.</text>
</comment>
<organism evidence="1 2">
    <name type="scientific">Eretmocerus hayati</name>
    <dbReference type="NCBI Taxonomy" id="131215"/>
    <lineage>
        <taxon>Eukaryota</taxon>
        <taxon>Metazoa</taxon>
        <taxon>Ecdysozoa</taxon>
        <taxon>Arthropoda</taxon>
        <taxon>Hexapoda</taxon>
        <taxon>Insecta</taxon>
        <taxon>Pterygota</taxon>
        <taxon>Neoptera</taxon>
        <taxon>Endopterygota</taxon>
        <taxon>Hymenoptera</taxon>
        <taxon>Apocrita</taxon>
        <taxon>Proctotrupomorpha</taxon>
        <taxon>Chalcidoidea</taxon>
        <taxon>Aphelinidae</taxon>
        <taxon>Aphelininae</taxon>
        <taxon>Eretmocerus</taxon>
    </lineage>
</organism>
<keyword evidence="2" id="KW-1185">Reference proteome</keyword>
<gene>
    <name evidence="1" type="ORF">QAD02_016491</name>
</gene>
<protein>
    <submittedName>
        <fullName evidence="1">Uncharacterized protein</fullName>
    </submittedName>
</protein>